<organism evidence="14 15">
    <name type="scientific">Paramuricea clavata</name>
    <name type="common">Red gorgonian</name>
    <name type="synonym">Violescent sea-whip</name>
    <dbReference type="NCBI Taxonomy" id="317549"/>
    <lineage>
        <taxon>Eukaryota</taxon>
        <taxon>Metazoa</taxon>
        <taxon>Cnidaria</taxon>
        <taxon>Anthozoa</taxon>
        <taxon>Octocorallia</taxon>
        <taxon>Malacalcyonacea</taxon>
        <taxon>Plexauridae</taxon>
        <taxon>Paramuricea</taxon>
    </lineage>
</organism>
<dbReference type="OrthoDB" id="5958736at2759"/>
<evidence type="ECO:0000256" key="6">
    <source>
        <dbReference type="ARBA" id="ARBA00023053"/>
    </source>
</evidence>
<feature type="transmembrane region" description="Helical" evidence="13">
    <location>
        <begin position="34"/>
        <end position="53"/>
    </location>
</feature>
<keyword evidence="9 11" id="KW-0739">Sodium transport</keyword>
<dbReference type="PANTHER" id="PTHR11690:SF248">
    <property type="entry name" value="PICKPOCKET 17, ISOFORM A"/>
    <property type="match status" value="1"/>
</dbReference>
<sequence>MEEKKKPSFRGILVEFMGYTTGHGFGRLVEATTFVWRIFWILAILGASGMFAMEVTNLFKLYLSRPVQTSVTITFEKQLNFPAVTICNLNIIKRSSMTYLPDKVKEHFKLNYTYYNYVEDKKDTTTNSSISEKPTEAFKATEKPNQVVSKTEKPNVVVNGTGTPTEAIKITDKPNQDVSTTEKPNVVVNGTGTPTEAIKTTEKPNVVVDSTETPTEAVNVTEKPTTGLTTTGEPTKDLGTTSKPKGKERRKQDFNFEVEYLAKEKVSFFLYTSYEKNVDKETKLRMKVESYIGGESPEFLTGLGHKRFDLIRKCTWRGVDCIQGNLSVFWKWSWNYKYGNCYTFNDGIDDDKQPLRILKSSKPGPSQGLVLQLAIEEDEYLGELTEEAGVRVLLHEPGAMPFPFEEGFSIAPGMATSIGLTKTLIKRLDRFENGSCSEDDVSLREDNLYRKHKNITRYSLQQHKHVSTLKGVRIHVSDIAKDQLYYTIIKAPNSQPNVLSERQTQLNFPAVTICNLNMIKNSSVVMYLPDELIQRFTLSETVTYYEEITEKPNEVANITEKSSEAVNITEKPTADNNKTEQPTAHTSIAHAPQSRRRKKREEPTEDGYNDDDRENGNEDVHFSGEKDVDGDIVDKEGVDGDTVDKEGVDGDTVDKEGVDGGTVDKEGVDGDTVDEEGVDGGTVDKEGVDGGTVDKEDVDDYSVHEVDEDISDEYPEEEIVNPEEELRRELNSHIGTYKRTEELHKLGHKRYNLIQDCTWKSTDCRKG</sequence>
<feature type="compositionally biased region" description="Polar residues" evidence="12">
    <location>
        <begin position="176"/>
        <end position="194"/>
    </location>
</feature>
<evidence type="ECO:0000256" key="7">
    <source>
        <dbReference type="ARBA" id="ARBA00023065"/>
    </source>
</evidence>
<evidence type="ECO:0000313" key="15">
    <source>
        <dbReference type="Proteomes" id="UP001152795"/>
    </source>
</evidence>
<evidence type="ECO:0000256" key="9">
    <source>
        <dbReference type="ARBA" id="ARBA00023201"/>
    </source>
</evidence>
<feature type="region of interest" description="Disordered" evidence="12">
    <location>
        <begin position="174"/>
        <end position="197"/>
    </location>
</feature>
<dbReference type="PRINTS" id="PR01078">
    <property type="entry name" value="AMINACHANNEL"/>
</dbReference>
<dbReference type="PANTHER" id="PTHR11690">
    <property type="entry name" value="AMILORIDE-SENSITIVE SODIUM CHANNEL-RELATED"/>
    <property type="match status" value="1"/>
</dbReference>
<dbReference type="GO" id="GO:0015280">
    <property type="term" value="F:ligand-gated sodium channel activity"/>
    <property type="evidence" value="ECO:0007669"/>
    <property type="project" value="TreeGrafter"/>
</dbReference>
<dbReference type="EMBL" id="CACRXK020003531">
    <property type="protein sequence ID" value="CAB3999173.1"/>
    <property type="molecule type" value="Genomic_DNA"/>
</dbReference>
<evidence type="ECO:0000313" key="14">
    <source>
        <dbReference type="EMBL" id="CAB3999173.1"/>
    </source>
</evidence>
<dbReference type="Pfam" id="PF00858">
    <property type="entry name" value="ASC"/>
    <property type="match status" value="1"/>
</dbReference>
<keyword evidence="4 11" id="KW-0812">Transmembrane</keyword>
<feature type="non-terminal residue" evidence="14">
    <location>
        <position position="1"/>
    </location>
</feature>
<dbReference type="Proteomes" id="UP001152795">
    <property type="component" value="Unassembled WGS sequence"/>
</dbReference>
<feature type="region of interest" description="Disordered" evidence="12">
    <location>
        <begin position="223"/>
        <end position="249"/>
    </location>
</feature>
<keyword evidence="2 11" id="KW-0813">Transport</keyword>
<dbReference type="Gene3D" id="2.60.470.10">
    <property type="entry name" value="Acid-sensing ion channels like domains"/>
    <property type="match status" value="1"/>
</dbReference>
<keyword evidence="7 11" id="KW-0406">Ion transport</keyword>
<feature type="region of interest" description="Disordered" evidence="12">
    <location>
        <begin position="555"/>
        <end position="701"/>
    </location>
</feature>
<feature type="compositionally biased region" description="Acidic residues" evidence="12">
    <location>
        <begin position="669"/>
        <end position="678"/>
    </location>
</feature>
<evidence type="ECO:0000256" key="1">
    <source>
        <dbReference type="ARBA" id="ARBA00004141"/>
    </source>
</evidence>
<evidence type="ECO:0000256" key="5">
    <source>
        <dbReference type="ARBA" id="ARBA00022989"/>
    </source>
</evidence>
<evidence type="ECO:0000256" key="3">
    <source>
        <dbReference type="ARBA" id="ARBA00022461"/>
    </source>
</evidence>
<gene>
    <name evidence="14" type="ORF">PACLA_8A018846</name>
</gene>
<evidence type="ECO:0000256" key="13">
    <source>
        <dbReference type="SAM" id="Phobius"/>
    </source>
</evidence>
<keyword evidence="3 11" id="KW-0894">Sodium channel</keyword>
<dbReference type="AlphaFoldDB" id="A0A7D9E5G9"/>
<dbReference type="InterPro" id="IPR001873">
    <property type="entry name" value="ENaC"/>
</dbReference>
<reference evidence="14" key="1">
    <citation type="submission" date="2020-04" db="EMBL/GenBank/DDBJ databases">
        <authorList>
            <person name="Alioto T."/>
            <person name="Alioto T."/>
            <person name="Gomez Garrido J."/>
        </authorList>
    </citation>
    <scope>NUCLEOTIDE SEQUENCE</scope>
    <source>
        <strain evidence="14">A484AB</strain>
    </source>
</reference>
<name>A0A7D9E5G9_PARCT</name>
<keyword evidence="8 13" id="KW-0472">Membrane</keyword>
<comment type="subcellular location">
    <subcellularLocation>
        <location evidence="1">Membrane</location>
        <topology evidence="1">Multi-pass membrane protein</topology>
    </subcellularLocation>
</comment>
<feature type="compositionally biased region" description="Polar residues" evidence="12">
    <location>
        <begin position="574"/>
        <end position="586"/>
    </location>
</feature>
<comment type="caution">
    <text evidence="14">The sequence shown here is derived from an EMBL/GenBank/DDBJ whole genome shotgun (WGS) entry which is preliminary data.</text>
</comment>
<evidence type="ECO:0000256" key="2">
    <source>
        <dbReference type="ARBA" id="ARBA00022448"/>
    </source>
</evidence>
<protein>
    <submittedName>
        <fullName evidence="14">Amiloride-sensitive sodium channel subunit alpha-like</fullName>
    </submittedName>
</protein>
<keyword evidence="15" id="KW-1185">Reference proteome</keyword>
<accession>A0A7D9E5G9</accession>
<dbReference type="GO" id="GO:0005886">
    <property type="term" value="C:plasma membrane"/>
    <property type="evidence" value="ECO:0007669"/>
    <property type="project" value="TreeGrafter"/>
</dbReference>
<evidence type="ECO:0000256" key="12">
    <source>
        <dbReference type="SAM" id="MobiDB-lite"/>
    </source>
</evidence>
<proteinExistence type="inferred from homology"/>
<keyword evidence="5 13" id="KW-1133">Transmembrane helix</keyword>
<keyword evidence="6" id="KW-0915">Sodium</keyword>
<evidence type="ECO:0000256" key="10">
    <source>
        <dbReference type="ARBA" id="ARBA00023303"/>
    </source>
</evidence>
<feature type="compositionally biased region" description="Acidic residues" evidence="12">
    <location>
        <begin position="603"/>
        <end position="613"/>
    </location>
</feature>
<feature type="compositionally biased region" description="Low complexity" evidence="12">
    <location>
        <begin position="223"/>
        <end position="233"/>
    </location>
</feature>
<evidence type="ECO:0000256" key="8">
    <source>
        <dbReference type="ARBA" id="ARBA00023136"/>
    </source>
</evidence>
<comment type="similarity">
    <text evidence="11">Belongs to the amiloride-sensitive sodium channel (TC 1.A.6) family.</text>
</comment>
<keyword evidence="10 11" id="KW-0407">Ion channel</keyword>
<evidence type="ECO:0000256" key="11">
    <source>
        <dbReference type="RuleBase" id="RU000679"/>
    </source>
</evidence>
<evidence type="ECO:0000256" key="4">
    <source>
        <dbReference type="ARBA" id="ARBA00022692"/>
    </source>
</evidence>
<feature type="compositionally biased region" description="Basic and acidic residues" evidence="12">
    <location>
        <begin position="682"/>
        <end position="701"/>
    </location>
</feature>
<feature type="compositionally biased region" description="Basic and acidic residues" evidence="12">
    <location>
        <begin position="614"/>
        <end position="668"/>
    </location>
</feature>